<evidence type="ECO:0000259" key="9">
    <source>
        <dbReference type="PROSITE" id="PS50928"/>
    </source>
</evidence>
<feature type="transmembrane region" description="Helical" evidence="8">
    <location>
        <begin position="133"/>
        <end position="156"/>
    </location>
</feature>
<dbReference type="AlphaFoldDB" id="A0A917I8S2"/>
<keyword evidence="7 8" id="KW-0472">Membrane</keyword>
<dbReference type="EMBL" id="BMES01000002">
    <property type="protein sequence ID" value="GGH20875.1"/>
    <property type="molecule type" value="Genomic_DNA"/>
</dbReference>
<comment type="subcellular location">
    <subcellularLocation>
        <location evidence="1">Cell inner membrane</location>
        <topology evidence="1">Multi-pass membrane protein</topology>
    </subcellularLocation>
    <subcellularLocation>
        <location evidence="8">Cell membrane</location>
        <topology evidence="8">Multi-pass membrane protein</topology>
    </subcellularLocation>
</comment>
<keyword evidence="11" id="KW-1185">Reference proteome</keyword>
<dbReference type="CDD" id="cd06261">
    <property type="entry name" value="TM_PBP2"/>
    <property type="match status" value="1"/>
</dbReference>
<dbReference type="PANTHER" id="PTHR43357">
    <property type="entry name" value="INNER MEMBRANE ABC TRANSPORTER PERMEASE PROTEIN YDCV"/>
    <property type="match status" value="1"/>
</dbReference>
<dbReference type="InterPro" id="IPR000515">
    <property type="entry name" value="MetI-like"/>
</dbReference>
<dbReference type="Gene3D" id="1.10.3720.10">
    <property type="entry name" value="MetI-like"/>
    <property type="match status" value="1"/>
</dbReference>
<evidence type="ECO:0000256" key="6">
    <source>
        <dbReference type="ARBA" id="ARBA00022989"/>
    </source>
</evidence>
<evidence type="ECO:0000256" key="7">
    <source>
        <dbReference type="ARBA" id="ARBA00023136"/>
    </source>
</evidence>
<dbReference type="SUPFAM" id="SSF161098">
    <property type="entry name" value="MetI-like"/>
    <property type="match status" value="1"/>
</dbReference>
<feature type="transmembrane region" description="Helical" evidence="8">
    <location>
        <begin position="66"/>
        <end position="88"/>
    </location>
</feature>
<protein>
    <submittedName>
        <fullName evidence="10">ABC transporter permease</fullName>
    </submittedName>
</protein>
<sequence>MSRNGSLATAFHLLFVTFMLAPLAIVCAVAFTPEGYLSLPTNGFSLRWFRQILAYPEFLRAFWASLWLAALSSTIAIALSVPAALAIARYRFPGREALTALFLSPLMVPHVVLGIAFLRFFTQVGLAGTFTGLVLSHVIVVIPFALRLVLAASYGIDARIEHAAVSLGASPMTVFRRVTIPLILPGVVSGWMLAFINSFDEVTMTVFVASPATVTLPVRMFLYIQDNIDPLIASVSACLIALTAVMLLVLDRIFGLDRLFVGAGKG</sequence>
<comment type="similarity">
    <text evidence="8">Belongs to the binding-protein-dependent transport system permease family.</text>
</comment>
<name>A0A917I8S2_9HYPH</name>
<feature type="domain" description="ABC transmembrane type-1" evidence="9">
    <location>
        <begin position="62"/>
        <end position="250"/>
    </location>
</feature>
<keyword evidence="5 8" id="KW-0812">Transmembrane</keyword>
<evidence type="ECO:0000256" key="3">
    <source>
        <dbReference type="ARBA" id="ARBA00022475"/>
    </source>
</evidence>
<evidence type="ECO:0000256" key="8">
    <source>
        <dbReference type="RuleBase" id="RU363032"/>
    </source>
</evidence>
<keyword evidence="3" id="KW-1003">Cell membrane</keyword>
<dbReference type="GO" id="GO:0005886">
    <property type="term" value="C:plasma membrane"/>
    <property type="evidence" value="ECO:0007669"/>
    <property type="project" value="UniProtKB-SubCell"/>
</dbReference>
<proteinExistence type="inferred from homology"/>
<keyword evidence="6 8" id="KW-1133">Transmembrane helix</keyword>
<evidence type="ECO:0000256" key="1">
    <source>
        <dbReference type="ARBA" id="ARBA00004429"/>
    </source>
</evidence>
<feature type="transmembrane region" description="Helical" evidence="8">
    <location>
        <begin position="177"/>
        <end position="196"/>
    </location>
</feature>
<comment type="caution">
    <text evidence="10">The sequence shown here is derived from an EMBL/GenBank/DDBJ whole genome shotgun (WGS) entry which is preliminary data.</text>
</comment>
<evidence type="ECO:0000313" key="10">
    <source>
        <dbReference type="EMBL" id="GGH20875.1"/>
    </source>
</evidence>
<reference evidence="10" key="2">
    <citation type="submission" date="2020-09" db="EMBL/GenBank/DDBJ databases">
        <authorList>
            <person name="Sun Q."/>
            <person name="Zhou Y."/>
        </authorList>
    </citation>
    <scope>NUCLEOTIDE SEQUENCE</scope>
    <source>
        <strain evidence="10">CGMCC 1.12214</strain>
    </source>
</reference>
<dbReference type="Proteomes" id="UP000603912">
    <property type="component" value="Unassembled WGS sequence"/>
</dbReference>
<reference evidence="10" key="1">
    <citation type="journal article" date="2014" name="Int. J. Syst. Evol. Microbiol.">
        <title>Complete genome sequence of Corynebacterium casei LMG S-19264T (=DSM 44701T), isolated from a smear-ripened cheese.</title>
        <authorList>
            <consortium name="US DOE Joint Genome Institute (JGI-PGF)"/>
            <person name="Walter F."/>
            <person name="Albersmeier A."/>
            <person name="Kalinowski J."/>
            <person name="Ruckert C."/>
        </authorList>
    </citation>
    <scope>NUCLEOTIDE SEQUENCE</scope>
    <source>
        <strain evidence="10">CGMCC 1.12214</strain>
    </source>
</reference>
<dbReference type="RefSeq" id="WP_188518075.1">
    <property type="nucleotide sequence ID" value="NZ_BMES01000002.1"/>
</dbReference>
<dbReference type="GO" id="GO:0055085">
    <property type="term" value="P:transmembrane transport"/>
    <property type="evidence" value="ECO:0007669"/>
    <property type="project" value="InterPro"/>
</dbReference>
<evidence type="ECO:0000313" key="11">
    <source>
        <dbReference type="Proteomes" id="UP000603912"/>
    </source>
</evidence>
<dbReference type="Pfam" id="PF00528">
    <property type="entry name" value="BPD_transp_1"/>
    <property type="match status" value="1"/>
</dbReference>
<gene>
    <name evidence="10" type="ORF">GCM10007036_24740</name>
</gene>
<keyword evidence="4" id="KW-0997">Cell inner membrane</keyword>
<feature type="transmembrane region" description="Helical" evidence="8">
    <location>
        <begin position="231"/>
        <end position="250"/>
    </location>
</feature>
<feature type="transmembrane region" description="Helical" evidence="8">
    <location>
        <begin position="100"/>
        <end position="121"/>
    </location>
</feature>
<evidence type="ECO:0000256" key="5">
    <source>
        <dbReference type="ARBA" id="ARBA00022692"/>
    </source>
</evidence>
<accession>A0A917I8S2</accession>
<dbReference type="PROSITE" id="PS50928">
    <property type="entry name" value="ABC_TM1"/>
    <property type="match status" value="1"/>
</dbReference>
<keyword evidence="2 8" id="KW-0813">Transport</keyword>
<organism evidence="10 11">
    <name type="scientific">Alsobacter metallidurans</name>
    <dbReference type="NCBI Taxonomy" id="340221"/>
    <lineage>
        <taxon>Bacteria</taxon>
        <taxon>Pseudomonadati</taxon>
        <taxon>Pseudomonadota</taxon>
        <taxon>Alphaproteobacteria</taxon>
        <taxon>Hyphomicrobiales</taxon>
        <taxon>Alsobacteraceae</taxon>
        <taxon>Alsobacter</taxon>
    </lineage>
</organism>
<evidence type="ECO:0000256" key="4">
    <source>
        <dbReference type="ARBA" id="ARBA00022519"/>
    </source>
</evidence>
<dbReference type="PANTHER" id="PTHR43357:SF4">
    <property type="entry name" value="INNER MEMBRANE ABC TRANSPORTER PERMEASE PROTEIN YDCV"/>
    <property type="match status" value="1"/>
</dbReference>
<feature type="transmembrane region" description="Helical" evidence="8">
    <location>
        <begin position="202"/>
        <end position="224"/>
    </location>
</feature>
<dbReference type="InterPro" id="IPR035906">
    <property type="entry name" value="MetI-like_sf"/>
</dbReference>
<evidence type="ECO:0000256" key="2">
    <source>
        <dbReference type="ARBA" id="ARBA00022448"/>
    </source>
</evidence>